<accession>A0A061E7X9</accession>
<dbReference type="HOGENOM" id="CLU_2487906_0_0_1"/>
<dbReference type="EMBL" id="CM001880">
    <property type="protein sequence ID" value="EOY00477.1"/>
    <property type="molecule type" value="Genomic_DNA"/>
</dbReference>
<organism evidence="1 2">
    <name type="scientific">Theobroma cacao</name>
    <name type="common">Cacao</name>
    <name type="synonym">Cocoa</name>
    <dbReference type="NCBI Taxonomy" id="3641"/>
    <lineage>
        <taxon>Eukaryota</taxon>
        <taxon>Viridiplantae</taxon>
        <taxon>Streptophyta</taxon>
        <taxon>Embryophyta</taxon>
        <taxon>Tracheophyta</taxon>
        <taxon>Spermatophyta</taxon>
        <taxon>Magnoliopsida</taxon>
        <taxon>eudicotyledons</taxon>
        <taxon>Gunneridae</taxon>
        <taxon>Pentapetalae</taxon>
        <taxon>rosids</taxon>
        <taxon>malvids</taxon>
        <taxon>Malvales</taxon>
        <taxon>Malvaceae</taxon>
        <taxon>Byttnerioideae</taxon>
        <taxon>Theobroma</taxon>
    </lineage>
</organism>
<evidence type="ECO:0000313" key="2">
    <source>
        <dbReference type="Proteomes" id="UP000026915"/>
    </source>
</evidence>
<dbReference type="AlphaFoldDB" id="A0A061E7X9"/>
<gene>
    <name evidence="1" type="ORF">TCM_010361</name>
</gene>
<dbReference type="InParanoid" id="A0A061E7X9"/>
<dbReference type="Gramene" id="EOY00477">
    <property type="protein sequence ID" value="EOY00477"/>
    <property type="gene ID" value="TCM_010361"/>
</dbReference>
<dbReference type="Proteomes" id="UP000026915">
    <property type="component" value="Chromosome 2"/>
</dbReference>
<proteinExistence type="predicted"/>
<sequence>MKRKRERKNRERGRAKRMVLMHFEEGKREFLLQFWRKKKAENFEESCRGGVPNEVCDRQIGIIIHVRINNEVIFHYYEIEINLACSQ</sequence>
<name>A0A061E7X9_THECC</name>
<evidence type="ECO:0000313" key="1">
    <source>
        <dbReference type="EMBL" id="EOY00477.1"/>
    </source>
</evidence>
<reference evidence="1 2" key="1">
    <citation type="journal article" date="2013" name="Genome Biol.">
        <title>The genome sequence of the most widely cultivated cacao type and its use to identify candidate genes regulating pod color.</title>
        <authorList>
            <person name="Motamayor J.C."/>
            <person name="Mockaitis K."/>
            <person name="Schmutz J."/>
            <person name="Haiminen N."/>
            <person name="Iii D.L."/>
            <person name="Cornejo O."/>
            <person name="Findley S.D."/>
            <person name="Zheng P."/>
            <person name="Utro F."/>
            <person name="Royaert S."/>
            <person name="Saski C."/>
            <person name="Jenkins J."/>
            <person name="Podicheti R."/>
            <person name="Zhao M."/>
            <person name="Scheffler B.E."/>
            <person name="Stack J.C."/>
            <person name="Feltus F.A."/>
            <person name="Mustiga G.M."/>
            <person name="Amores F."/>
            <person name="Phillips W."/>
            <person name="Marelli J.P."/>
            <person name="May G.D."/>
            <person name="Shapiro H."/>
            <person name="Ma J."/>
            <person name="Bustamante C.D."/>
            <person name="Schnell R.J."/>
            <person name="Main D."/>
            <person name="Gilbert D."/>
            <person name="Parida L."/>
            <person name="Kuhn D.N."/>
        </authorList>
    </citation>
    <scope>NUCLEOTIDE SEQUENCE [LARGE SCALE GENOMIC DNA]</scope>
    <source>
        <strain evidence="2">cv. Matina 1-6</strain>
    </source>
</reference>
<protein>
    <submittedName>
        <fullName evidence="1">Uncharacterized protein</fullName>
    </submittedName>
</protein>
<keyword evidence="2" id="KW-1185">Reference proteome</keyword>